<proteinExistence type="predicted"/>
<dbReference type="PANTHER" id="PTHR46401">
    <property type="entry name" value="GLYCOSYLTRANSFERASE WBBK-RELATED"/>
    <property type="match status" value="1"/>
</dbReference>
<gene>
    <name evidence="2" type="ORF">GN277_05110</name>
</gene>
<evidence type="ECO:0000256" key="1">
    <source>
        <dbReference type="ARBA" id="ARBA00022679"/>
    </source>
</evidence>
<dbReference type="GO" id="GO:0016757">
    <property type="term" value="F:glycosyltransferase activity"/>
    <property type="evidence" value="ECO:0007669"/>
    <property type="project" value="TreeGrafter"/>
</dbReference>
<organism evidence="2 3">
    <name type="scientific">Sporofaciens musculi</name>
    <dbReference type="NCBI Taxonomy" id="2681861"/>
    <lineage>
        <taxon>Bacteria</taxon>
        <taxon>Bacillati</taxon>
        <taxon>Bacillota</taxon>
        <taxon>Clostridia</taxon>
        <taxon>Lachnospirales</taxon>
        <taxon>Lachnospiraceae</taxon>
        <taxon>Sporofaciens</taxon>
    </lineage>
</organism>
<name>A0A7X3MED7_9FIRM</name>
<dbReference type="CDD" id="cd03801">
    <property type="entry name" value="GT4_PimA-like"/>
    <property type="match status" value="1"/>
</dbReference>
<accession>A0A7X3MED7</accession>
<dbReference type="Pfam" id="PF13692">
    <property type="entry name" value="Glyco_trans_1_4"/>
    <property type="match status" value="1"/>
</dbReference>
<reference evidence="2 3" key="1">
    <citation type="submission" date="2019-12" db="EMBL/GenBank/DDBJ databases">
        <title>Sporaefaciens musculi gen. nov., sp. nov., a novel bacterium isolated from the caecum of an obese mouse.</title>
        <authorList>
            <person name="Rasmussen T.S."/>
            <person name="Streidl T."/>
            <person name="Hitch T.C.A."/>
            <person name="Wortmann E."/>
            <person name="Deptula P."/>
            <person name="Hansen M."/>
            <person name="Nielsen D.S."/>
            <person name="Clavel T."/>
            <person name="Vogensen F.K."/>
        </authorList>
    </citation>
    <scope>NUCLEOTIDE SEQUENCE [LARGE SCALE GENOMIC DNA]</scope>
    <source>
        <strain evidence="2 3">WCA-9-b2</strain>
    </source>
</reference>
<keyword evidence="1 2" id="KW-0808">Transferase</keyword>
<comment type="caution">
    <text evidence="2">The sequence shown here is derived from an EMBL/GenBank/DDBJ whole genome shotgun (WGS) entry which is preliminary data.</text>
</comment>
<dbReference type="Proteomes" id="UP000460412">
    <property type="component" value="Unassembled WGS sequence"/>
</dbReference>
<dbReference type="SUPFAM" id="SSF53756">
    <property type="entry name" value="UDP-Glycosyltransferase/glycogen phosphorylase"/>
    <property type="match status" value="1"/>
</dbReference>
<dbReference type="Gene3D" id="3.40.50.2000">
    <property type="entry name" value="Glycogen Phosphorylase B"/>
    <property type="match status" value="2"/>
</dbReference>
<dbReference type="RefSeq" id="WP_159750118.1">
    <property type="nucleotide sequence ID" value="NZ_WUQX01000001.1"/>
</dbReference>
<dbReference type="PANTHER" id="PTHR46401:SF2">
    <property type="entry name" value="GLYCOSYLTRANSFERASE WBBK-RELATED"/>
    <property type="match status" value="1"/>
</dbReference>
<dbReference type="EMBL" id="WUQX01000001">
    <property type="protein sequence ID" value="MXP74780.1"/>
    <property type="molecule type" value="Genomic_DNA"/>
</dbReference>
<dbReference type="AlphaFoldDB" id="A0A7X3MED7"/>
<dbReference type="GO" id="GO:0009103">
    <property type="term" value="P:lipopolysaccharide biosynthetic process"/>
    <property type="evidence" value="ECO:0007669"/>
    <property type="project" value="TreeGrafter"/>
</dbReference>
<protein>
    <submittedName>
        <fullName evidence="2">Glycosyltransferase</fullName>
    </submittedName>
</protein>
<evidence type="ECO:0000313" key="2">
    <source>
        <dbReference type="EMBL" id="MXP74780.1"/>
    </source>
</evidence>
<evidence type="ECO:0000313" key="3">
    <source>
        <dbReference type="Proteomes" id="UP000460412"/>
    </source>
</evidence>
<sequence>MKLVFVHDGPIFEDKDGQYYEYSYHGLYERYKYLADEITFIMRVYPVEKDTKGTKLPAEIKVINVPNFKSPSSYFLKKRIAEKNIEKQIRETDYAVLRESSCAKIALKYCKKYNKPYIYECVGCIWDGLWNHSLLGKLMAPSSFIIEKKIIKNAPYVYYVTDQFLQRRYPTKGKSIGCSNVVIDKVDESVLKKRLDKISGYHVDNKIKIGTAAALDVRYKGQEYVIKAIKKLVEQGYDLEYYLAGGNRKQSTFLKDLAVSLGVEKRVIFCGSLDAAEMPHFYDSLDIYIQPSKQEGLPRSVIEAMSRGCPVLGTKIAGIPELIEQKCLFKKGSVSAVTNSIVYILHSDLEKISIYNFQKAKKYTKEILADRRRHFYDQFLEEYRY</sequence>
<keyword evidence="3" id="KW-1185">Reference proteome</keyword>